<dbReference type="InterPro" id="IPR036259">
    <property type="entry name" value="MFS_trans_sf"/>
</dbReference>
<dbReference type="Gene3D" id="1.20.1250.20">
    <property type="entry name" value="MFS general substrate transporter like domains"/>
    <property type="match status" value="1"/>
</dbReference>
<evidence type="ECO:0000256" key="5">
    <source>
        <dbReference type="ARBA" id="ARBA00022989"/>
    </source>
</evidence>
<organism evidence="9 10">
    <name type="scientific">Guptibacillus hwajinpoensis</name>
    <dbReference type="NCBI Taxonomy" id="208199"/>
    <lineage>
        <taxon>Bacteria</taxon>
        <taxon>Bacillati</taxon>
        <taxon>Bacillota</taxon>
        <taxon>Bacilli</taxon>
        <taxon>Bacillales</taxon>
        <taxon>Guptibacillaceae</taxon>
        <taxon>Guptibacillus</taxon>
    </lineage>
</organism>
<dbReference type="Proteomes" id="UP000447833">
    <property type="component" value="Unassembled WGS sequence"/>
</dbReference>
<gene>
    <name evidence="9" type="ORF">GLW07_00845</name>
</gene>
<evidence type="ECO:0000256" key="6">
    <source>
        <dbReference type="ARBA" id="ARBA00023136"/>
    </source>
</evidence>
<feature type="transmembrane region" description="Helical" evidence="7">
    <location>
        <begin position="369"/>
        <end position="386"/>
    </location>
</feature>
<reference evidence="9 10" key="1">
    <citation type="submission" date="2019-11" db="EMBL/GenBank/DDBJ databases">
        <title>Genome sequences of 17 halophilic strains isolated from different environments.</title>
        <authorList>
            <person name="Furrow R.E."/>
        </authorList>
    </citation>
    <scope>NUCLEOTIDE SEQUENCE [LARGE SCALE GENOMIC DNA]</scope>
    <source>
        <strain evidence="9 10">22506_14_FS</strain>
    </source>
</reference>
<accession>A0A845EQ81</accession>
<dbReference type="InterPro" id="IPR020846">
    <property type="entry name" value="MFS_dom"/>
</dbReference>
<dbReference type="PANTHER" id="PTHR43266:SF7">
    <property type="entry name" value="TRANSPORTER, PUTATIVE-RELATED"/>
    <property type="match status" value="1"/>
</dbReference>
<dbReference type="AlphaFoldDB" id="A0A845EQ81"/>
<evidence type="ECO:0000256" key="1">
    <source>
        <dbReference type="ARBA" id="ARBA00004651"/>
    </source>
</evidence>
<dbReference type="Pfam" id="PF07690">
    <property type="entry name" value="MFS_1"/>
    <property type="match status" value="1"/>
</dbReference>
<feature type="transmembrane region" description="Helical" evidence="7">
    <location>
        <begin position="213"/>
        <end position="238"/>
    </location>
</feature>
<comment type="caution">
    <text evidence="9">The sequence shown here is derived from an EMBL/GenBank/DDBJ whole genome shotgun (WGS) entry which is preliminary data.</text>
</comment>
<dbReference type="CDD" id="cd06173">
    <property type="entry name" value="MFS_MefA_like"/>
    <property type="match status" value="1"/>
</dbReference>
<evidence type="ECO:0000256" key="7">
    <source>
        <dbReference type="SAM" id="Phobius"/>
    </source>
</evidence>
<feature type="transmembrane region" description="Helical" evidence="7">
    <location>
        <begin position="302"/>
        <end position="324"/>
    </location>
</feature>
<dbReference type="SUPFAM" id="SSF103473">
    <property type="entry name" value="MFS general substrate transporter"/>
    <property type="match status" value="1"/>
</dbReference>
<keyword evidence="6 7" id="KW-0472">Membrane</keyword>
<protein>
    <submittedName>
        <fullName evidence="9">MFS transporter</fullName>
    </submittedName>
</protein>
<feature type="transmembrane region" description="Helical" evidence="7">
    <location>
        <begin position="278"/>
        <end position="296"/>
    </location>
</feature>
<dbReference type="EMBL" id="WMEY01000001">
    <property type="protein sequence ID" value="MYL61892.1"/>
    <property type="molecule type" value="Genomic_DNA"/>
</dbReference>
<keyword evidence="3" id="KW-1003">Cell membrane</keyword>
<dbReference type="RefSeq" id="WP_160918416.1">
    <property type="nucleotide sequence ID" value="NZ_WMEY01000001.1"/>
</dbReference>
<evidence type="ECO:0000256" key="4">
    <source>
        <dbReference type="ARBA" id="ARBA00022692"/>
    </source>
</evidence>
<dbReference type="GO" id="GO:0022857">
    <property type="term" value="F:transmembrane transporter activity"/>
    <property type="evidence" value="ECO:0007669"/>
    <property type="project" value="InterPro"/>
</dbReference>
<comment type="subcellular location">
    <subcellularLocation>
        <location evidence="1">Cell membrane</location>
        <topology evidence="1">Multi-pass membrane protein</topology>
    </subcellularLocation>
</comment>
<dbReference type="GO" id="GO:0005886">
    <property type="term" value="C:plasma membrane"/>
    <property type="evidence" value="ECO:0007669"/>
    <property type="project" value="UniProtKB-SubCell"/>
</dbReference>
<dbReference type="PROSITE" id="PS50850">
    <property type="entry name" value="MFS"/>
    <property type="match status" value="1"/>
</dbReference>
<evidence type="ECO:0000256" key="3">
    <source>
        <dbReference type="ARBA" id="ARBA00022475"/>
    </source>
</evidence>
<evidence type="ECO:0000256" key="2">
    <source>
        <dbReference type="ARBA" id="ARBA00022448"/>
    </source>
</evidence>
<sequence length="400" mass="44549">MWQNKNVWILLTGEFVAGLGLWLGIIGNLEFMQEKVPSDFMKAVILAIGLLAGVAIGPYAGRVTDQMKKKTVMIVAGLARAISVIFMLLAIQTGSVLWMVIFLILIQSAAAFYFPALQAAIPLVVKEKELLQMNGIHMNVATLSRVLGTAIAGIFLVIMSLSTMYLVSLGAYLLLVVFTFFLTIEENNVSETKRSKAESSFNHLFPIIKELPIVMMTLIMTLVPLLFIGGFNLLVISISELQDNSLIKSWIYTAEGLSFMVGAFAVKRISRKQSPYTILFLFSFIIGLSQLLLFFANNPVLSVIAFIVFGFSVGCFFPTAATIFQTRVPKEFHGRFFSFRNMLDRIIFQIVLLLTGLMLDVIGLQMMSVIFGIMSIMITSIFFLKYRHSNSTSLNMDVRS</sequence>
<dbReference type="InterPro" id="IPR011701">
    <property type="entry name" value="MFS"/>
</dbReference>
<dbReference type="PANTHER" id="PTHR43266">
    <property type="entry name" value="MACROLIDE-EFFLUX PROTEIN"/>
    <property type="match status" value="1"/>
</dbReference>
<feature type="transmembrane region" description="Helical" evidence="7">
    <location>
        <begin position="164"/>
        <end position="184"/>
    </location>
</feature>
<evidence type="ECO:0000313" key="10">
    <source>
        <dbReference type="Proteomes" id="UP000447833"/>
    </source>
</evidence>
<keyword evidence="2" id="KW-0813">Transport</keyword>
<feature type="transmembrane region" description="Helical" evidence="7">
    <location>
        <begin position="250"/>
        <end position="266"/>
    </location>
</feature>
<keyword evidence="5 7" id="KW-1133">Transmembrane helix</keyword>
<feature type="transmembrane region" description="Helical" evidence="7">
    <location>
        <begin position="136"/>
        <end position="158"/>
    </location>
</feature>
<name>A0A845EQ81_9BACL</name>
<keyword evidence="4 7" id="KW-0812">Transmembrane</keyword>
<feature type="transmembrane region" description="Helical" evidence="7">
    <location>
        <begin position="40"/>
        <end position="60"/>
    </location>
</feature>
<feature type="transmembrane region" description="Helical" evidence="7">
    <location>
        <begin position="7"/>
        <end position="28"/>
    </location>
</feature>
<feature type="domain" description="Major facilitator superfamily (MFS) profile" evidence="8">
    <location>
        <begin position="6"/>
        <end position="390"/>
    </location>
</feature>
<proteinExistence type="predicted"/>
<evidence type="ECO:0000259" key="8">
    <source>
        <dbReference type="PROSITE" id="PS50850"/>
    </source>
</evidence>
<evidence type="ECO:0000313" key="9">
    <source>
        <dbReference type="EMBL" id="MYL61892.1"/>
    </source>
</evidence>